<name>A0A1M2V6N9_TRAPU</name>
<dbReference type="AlphaFoldDB" id="A0A1M2V6N9"/>
<keyword evidence="2" id="KW-1185">Reference proteome</keyword>
<reference evidence="1 2" key="1">
    <citation type="submission" date="2016-10" db="EMBL/GenBank/DDBJ databases">
        <title>Genome sequence of the basidiomycete white-rot fungus Trametes pubescens.</title>
        <authorList>
            <person name="Makela M.R."/>
            <person name="Granchi Z."/>
            <person name="Peng M."/>
            <person name="De Vries R.P."/>
            <person name="Grigoriev I."/>
            <person name="Riley R."/>
            <person name="Hilden K."/>
        </authorList>
    </citation>
    <scope>NUCLEOTIDE SEQUENCE [LARGE SCALE GENOMIC DNA]</scope>
    <source>
        <strain evidence="1 2">FBCC735</strain>
    </source>
</reference>
<evidence type="ECO:0000313" key="1">
    <source>
        <dbReference type="EMBL" id="OJT03268.1"/>
    </source>
</evidence>
<protein>
    <submittedName>
        <fullName evidence="1">Uncharacterized protein</fullName>
    </submittedName>
</protein>
<dbReference type="Proteomes" id="UP000184267">
    <property type="component" value="Unassembled WGS sequence"/>
</dbReference>
<sequence>MSKGKRTKDRAGAIASFLNGLKLPARDAERIAVLLQDMGVENEDYLEILATLEMRDQWLEELGEEGDLTPIQVRLLKEGLDRLGMGAK</sequence>
<proteinExistence type="predicted"/>
<comment type="caution">
    <text evidence="1">The sequence shown here is derived from an EMBL/GenBank/DDBJ whole genome shotgun (WGS) entry which is preliminary data.</text>
</comment>
<accession>A0A1M2V6N9</accession>
<evidence type="ECO:0000313" key="2">
    <source>
        <dbReference type="Proteomes" id="UP000184267"/>
    </source>
</evidence>
<dbReference type="OrthoDB" id="2753940at2759"/>
<dbReference type="EMBL" id="MNAD01001620">
    <property type="protein sequence ID" value="OJT03268.1"/>
    <property type="molecule type" value="Genomic_DNA"/>
</dbReference>
<gene>
    <name evidence="1" type="ORF">TRAPUB_6135</name>
</gene>
<organism evidence="1 2">
    <name type="scientific">Trametes pubescens</name>
    <name type="common">White-rot fungus</name>
    <dbReference type="NCBI Taxonomy" id="154538"/>
    <lineage>
        <taxon>Eukaryota</taxon>
        <taxon>Fungi</taxon>
        <taxon>Dikarya</taxon>
        <taxon>Basidiomycota</taxon>
        <taxon>Agaricomycotina</taxon>
        <taxon>Agaricomycetes</taxon>
        <taxon>Polyporales</taxon>
        <taxon>Polyporaceae</taxon>
        <taxon>Trametes</taxon>
    </lineage>
</organism>